<dbReference type="AlphaFoldDB" id="A0A1H7JJX7"/>
<organism evidence="1 2">
    <name type="scientific">Maribacter orientalis</name>
    <dbReference type="NCBI Taxonomy" id="228957"/>
    <lineage>
        <taxon>Bacteria</taxon>
        <taxon>Pseudomonadati</taxon>
        <taxon>Bacteroidota</taxon>
        <taxon>Flavobacteriia</taxon>
        <taxon>Flavobacteriales</taxon>
        <taxon>Flavobacteriaceae</taxon>
        <taxon>Maribacter</taxon>
    </lineage>
</organism>
<evidence type="ECO:0000313" key="2">
    <source>
        <dbReference type="Proteomes" id="UP000198990"/>
    </source>
</evidence>
<protein>
    <submittedName>
        <fullName evidence="1">Uncharacterized protein</fullName>
    </submittedName>
</protein>
<sequence>MKNLQYARVGTVRTKANYRQSANNHQSTTGFVESIKSSEHNLINNTINNISCK</sequence>
<accession>A0A1H7JJX7</accession>
<reference evidence="2" key="1">
    <citation type="submission" date="2016-10" db="EMBL/GenBank/DDBJ databases">
        <authorList>
            <person name="Varghese N."/>
            <person name="Submissions S."/>
        </authorList>
    </citation>
    <scope>NUCLEOTIDE SEQUENCE [LARGE SCALE GENOMIC DNA]</scope>
    <source>
        <strain evidence="2">DSM 16471</strain>
    </source>
</reference>
<dbReference type="STRING" id="228957.SAMN04488008_10282"/>
<name>A0A1H7JJX7_9FLAO</name>
<proteinExistence type="predicted"/>
<evidence type="ECO:0000313" key="1">
    <source>
        <dbReference type="EMBL" id="SEK74842.1"/>
    </source>
</evidence>
<dbReference type="Proteomes" id="UP000198990">
    <property type="component" value="Unassembled WGS sequence"/>
</dbReference>
<gene>
    <name evidence="1" type="ORF">SAMN04488008_10282</name>
</gene>
<dbReference type="EMBL" id="FNZN01000002">
    <property type="protein sequence ID" value="SEK74842.1"/>
    <property type="molecule type" value="Genomic_DNA"/>
</dbReference>
<keyword evidence="2" id="KW-1185">Reference proteome</keyword>